<dbReference type="Pfam" id="PF00583">
    <property type="entry name" value="Acetyltransf_1"/>
    <property type="match status" value="1"/>
</dbReference>
<dbReference type="Proteomes" id="UP000181980">
    <property type="component" value="Unassembled WGS sequence"/>
</dbReference>
<feature type="domain" description="N-acetyltransferase" evidence="3">
    <location>
        <begin position="23"/>
        <end position="192"/>
    </location>
</feature>
<gene>
    <name evidence="4" type="ORF">SAMN04488561_1639</name>
</gene>
<evidence type="ECO:0000256" key="1">
    <source>
        <dbReference type="ARBA" id="ARBA00022679"/>
    </source>
</evidence>
<dbReference type="InterPro" id="IPR000182">
    <property type="entry name" value="GNAT_dom"/>
</dbReference>
<evidence type="ECO:0000259" key="3">
    <source>
        <dbReference type="PROSITE" id="PS51186"/>
    </source>
</evidence>
<dbReference type="PANTHER" id="PTHR43877">
    <property type="entry name" value="AMINOALKYLPHOSPHONATE N-ACETYLTRANSFERASE-RELATED-RELATED"/>
    <property type="match status" value="1"/>
</dbReference>
<dbReference type="GO" id="GO:0016747">
    <property type="term" value="F:acyltransferase activity, transferring groups other than amino-acyl groups"/>
    <property type="evidence" value="ECO:0007669"/>
    <property type="project" value="InterPro"/>
</dbReference>
<dbReference type="Gene3D" id="3.40.630.30">
    <property type="match status" value="1"/>
</dbReference>
<keyword evidence="2" id="KW-0012">Acyltransferase</keyword>
<evidence type="ECO:0000313" key="4">
    <source>
        <dbReference type="EMBL" id="SEE53371.1"/>
    </source>
</evidence>
<dbReference type="RefSeq" id="WP_069110991.1">
    <property type="nucleotide sequence ID" value="NZ_FNUC01000003.1"/>
</dbReference>
<dbReference type="STRING" id="561176.SAMN04488561_1639"/>
<keyword evidence="5" id="KW-1185">Reference proteome</keyword>
<reference evidence="5" key="1">
    <citation type="submission" date="2016-10" db="EMBL/GenBank/DDBJ databases">
        <authorList>
            <person name="Varghese N."/>
            <person name="Submissions S."/>
        </authorList>
    </citation>
    <scope>NUCLEOTIDE SEQUENCE [LARGE SCALE GENOMIC DNA]</scope>
    <source>
        <strain evidence="5">DSM 45237</strain>
    </source>
</reference>
<keyword evidence="1 4" id="KW-0808">Transferase</keyword>
<dbReference type="CDD" id="cd04301">
    <property type="entry name" value="NAT_SF"/>
    <property type="match status" value="1"/>
</dbReference>
<sequence length="360" mass="39062">MSTDTVLVEELPIPRSMDTPEAAAFTELIDIGNLIETQALGTDALTLPARQLLSDYQAQEDHPVRIFVARADGRIVGTGHLSWQPEDDATVTWAEVEVLPQYRRRGIGTALLDHLTTLALASGRPTLQAAVIHSRPGGGERVEAPTGFGWLSDADPGVRFLLARGYRLEQVARISALPLPVDPELLAAKRAAAQAAAGDDYRIVGWTGPTPADRVDDLVTLMARMSTDIPTAALETTDEQWDAARLARVDDLLAATGRTRLTVAAEHVPTGRLAGHNVLVLPRDRSRPVIQEDTLVLSEHRGHRLGMLLKVANLQRLAELSPSSTLVTTFNAEENRHMLDVNEAVGFAPIGYEGCWQLTP</sequence>
<dbReference type="InterPro" id="IPR016181">
    <property type="entry name" value="Acyl_CoA_acyltransferase"/>
</dbReference>
<dbReference type="EMBL" id="FNUC01000003">
    <property type="protein sequence ID" value="SEE53371.1"/>
    <property type="molecule type" value="Genomic_DNA"/>
</dbReference>
<evidence type="ECO:0000256" key="2">
    <source>
        <dbReference type="ARBA" id="ARBA00023315"/>
    </source>
</evidence>
<name>A0A1H5JN32_9ACTN</name>
<dbReference type="InterPro" id="IPR050832">
    <property type="entry name" value="Bact_Acetyltransf"/>
</dbReference>
<dbReference type="PROSITE" id="PS51186">
    <property type="entry name" value="GNAT"/>
    <property type="match status" value="1"/>
</dbReference>
<proteinExistence type="predicted"/>
<dbReference type="AlphaFoldDB" id="A0A1H5JN32"/>
<accession>A0A1H5JN32</accession>
<protein>
    <submittedName>
        <fullName evidence="4">Acetyltransferase (GNAT) domain-containing protein</fullName>
    </submittedName>
</protein>
<dbReference type="SUPFAM" id="SSF55729">
    <property type="entry name" value="Acyl-CoA N-acyltransferases (Nat)"/>
    <property type="match status" value="2"/>
</dbReference>
<organism evidence="4 5">
    <name type="scientific">Jiangella alba</name>
    <dbReference type="NCBI Taxonomy" id="561176"/>
    <lineage>
        <taxon>Bacteria</taxon>
        <taxon>Bacillati</taxon>
        <taxon>Actinomycetota</taxon>
        <taxon>Actinomycetes</taxon>
        <taxon>Jiangellales</taxon>
        <taxon>Jiangellaceae</taxon>
        <taxon>Jiangella</taxon>
    </lineage>
</organism>
<dbReference type="OrthoDB" id="4119890at2"/>
<evidence type="ECO:0000313" key="5">
    <source>
        <dbReference type="Proteomes" id="UP000181980"/>
    </source>
</evidence>